<dbReference type="InterPro" id="IPR001387">
    <property type="entry name" value="Cro/C1-type_HTH"/>
</dbReference>
<keyword evidence="3" id="KW-1185">Reference proteome</keyword>
<dbReference type="AlphaFoldDB" id="A0A839QQ01"/>
<evidence type="ECO:0000313" key="2">
    <source>
        <dbReference type="EMBL" id="MBB2994161.1"/>
    </source>
</evidence>
<organism evidence="2 3">
    <name type="scientific">Paeniglutamicibacter cryotolerans</name>
    <dbReference type="NCBI Taxonomy" id="670079"/>
    <lineage>
        <taxon>Bacteria</taxon>
        <taxon>Bacillati</taxon>
        <taxon>Actinomycetota</taxon>
        <taxon>Actinomycetes</taxon>
        <taxon>Micrococcales</taxon>
        <taxon>Micrococcaceae</taxon>
        <taxon>Paeniglutamicibacter</taxon>
    </lineage>
</organism>
<proteinExistence type="predicted"/>
<dbReference type="Proteomes" id="UP000523000">
    <property type="component" value="Unassembled WGS sequence"/>
</dbReference>
<name>A0A839QQ01_9MICC</name>
<keyword evidence="2" id="KW-0238">DNA-binding</keyword>
<dbReference type="Pfam" id="PF13443">
    <property type="entry name" value="HTH_26"/>
    <property type="match status" value="1"/>
</dbReference>
<protein>
    <submittedName>
        <fullName evidence="2">DNA-binding Xre family transcriptional regulator</fullName>
    </submittedName>
</protein>
<comment type="caution">
    <text evidence="2">The sequence shown here is derived from an EMBL/GenBank/DDBJ whole genome shotgun (WGS) entry which is preliminary data.</text>
</comment>
<accession>A0A839QQ01</accession>
<dbReference type="SUPFAM" id="SSF47413">
    <property type="entry name" value="lambda repressor-like DNA-binding domains"/>
    <property type="match status" value="1"/>
</dbReference>
<dbReference type="GO" id="GO:0003677">
    <property type="term" value="F:DNA binding"/>
    <property type="evidence" value="ECO:0007669"/>
    <property type="project" value="UniProtKB-KW"/>
</dbReference>
<sequence>MTLSRFSELTGISVVNLSVLKHSRAQAIRYSTLLLICDALGCEGGAASRGHEVADAGLDSLKRP</sequence>
<reference evidence="2 3" key="1">
    <citation type="submission" date="2020-08" db="EMBL/GenBank/DDBJ databases">
        <title>Sequencing the genomes of 1000 actinobacteria strains.</title>
        <authorList>
            <person name="Klenk H.-P."/>
        </authorList>
    </citation>
    <scope>NUCLEOTIDE SEQUENCE [LARGE SCALE GENOMIC DNA]</scope>
    <source>
        <strain evidence="2 3">DSM 22826</strain>
    </source>
</reference>
<evidence type="ECO:0000259" key="1">
    <source>
        <dbReference type="Pfam" id="PF13443"/>
    </source>
</evidence>
<dbReference type="EMBL" id="JACHVS010000001">
    <property type="protein sequence ID" value="MBB2994161.1"/>
    <property type="molecule type" value="Genomic_DNA"/>
</dbReference>
<dbReference type="InterPro" id="IPR010982">
    <property type="entry name" value="Lambda_DNA-bd_dom_sf"/>
</dbReference>
<gene>
    <name evidence="2" type="ORF">E9229_000352</name>
</gene>
<evidence type="ECO:0000313" key="3">
    <source>
        <dbReference type="Proteomes" id="UP000523000"/>
    </source>
</evidence>
<feature type="domain" description="HTH cro/C1-type" evidence="1">
    <location>
        <begin position="1"/>
        <end position="43"/>
    </location>
</feature>